<evidence type="ECO:0000256" key="1">
    <source>
        <dbReference type="ARBA" id="ARBA00005909"/>
    </source>
</evidence>
<accession>M8APZ1</accession>
<protein>
    <recommendedName>
        <fullName evidence="7">Protein BZR1 homolog</fullName>
    </recommendedName>
    <alternativeName>
        <fullName evidence="7">Protein BRASSINAZOLE-RESISTANT 1 homolog</fullName>
    </alternativeName>
</protein>
<dbReference type="GO" id="GO:0003700">
    <property type="term" value="F:DNA-binding transcription factor activity"/>
    <property type="evidence" value="ECO:0007669"/>
    <property type="project" value="UniProtKB-UniRule"/>
</dbReference>
<keyword evidence="6 7" id="KW-0804">Transcription</keyword>
<dbReference type="PANTHER" id="PTHR31506:SF2">
    <property type="entry name" value="BES1_BZR1 HOMOLOG PROTEIN 3"/>
    <property type="match status" value="1"/>
</dbReference>
<feature type="compositionally biased region" description="Basic residues" evidence="8">
    <location>
        <begin position="60"/>
        <end position="70"/>
    </location>
</feature>
<feature type="compositionally biased region" description="Low complexity" evidence="8">
    <location>
        <begin position="298"/>
        <end position="319"/>
    </location>
</feature>
<reference evidence="10" key="1">
    <citation type="journal article" date="2013" name="Nature">
        <title>Draft genome of the wheat A-genome progenitor Triticum urartu.</title>
        <authorList>
            <person name="Ling H.Q."/>
            <person name="Zhao S."/>
            <person name="Liu D."/>
            <person name="Wang J."/>
            <person name="Sun H."/>
            <person name="Zhang C."/>
            <person name="Fan H."/>
            <person name="Li D."/>
            <person name="Dong L."/>
            <person name="Tao Y."/>
            <person name="Gao C."/>
            <person name="Wu H."/>
            <person name="Li Y."/>
            <person name="Cui Y."/>
            <person name="Guo X."/>
            <person name="Zheng S."/>
            <person name="Wang B."/>
            <person name="Yu K."/>
            <person name="Liang Q."/>
            <person name="Yang W."/>
            <person name="Lou X."/>
            <person name="Chen J."/>
            <person name="Feng M."/>
            <person name="Jian J."/>
            <person name="Zhang X."/>
            <person name="Luo G."/>
            <person name="Jiang Y."/>
            <person name="Liu J."/>
            <person name="Wang Z."/>
            <person name="Sha Y."/>
            <person name="Zhang B."/>
            <person name="Wu H."/>
            <person name="Tang D."/>
            <person name="Shen Q."/>
            <person name="Xue P."/>
            <person name="Zou S."/>
            <person name="Wang X."/>
            <person name="Liu X."/>
            <person name="Wang F."/>
            <person name="Yang Y."/>
            <person name="An X."/>
            <person name="Dong Z."/>
            <person name="Zhang K."/>
            <person name="Zhang X."/>
            <person name="Luo M.C."/>
            <person name="Dvorak J."/>
            <person name="Tong Y."/>
            <person name="Wang J."/>
            <person name="Yang H."/>
            <person name="Li Z."/>
            <person name="Wang D."/>
            <person name="Zhang A."/>
            <person name="Wang J."/>
        </authorList>
    </citation>
    <scope>NUCLEOTIDE SEQUENCE</scope>
</reference>
<evidence type="ECO:0000313" key="10">
    <source>
        <dbReference type="EMBL" id="EMS63049.1"/>
    </source>
</evidence>
<dbReference type="Pfam" id="PF05687">
    <property type="entry name" value="BES1_N"/>
    <property type="match status" value="1"/>
</dbReference>
<dbReference type="eggNOG" id="ENOG502QQEG">
    <property type="taxonomic scope" value="Eukaryota"/>
</dbReference>
<comment type="similarity">
    <text evidence="1 7">Belongs to the BZR/LAT61 family.</text>
</comment>
<dbReference type="STRING" id="4572.M8APZ1"/>
<proteinExistence type="inferred from homology"/>
<gene>
    <name evidence="10" type="ORF">TRIUR3_11319</name>
</gene>
<feature type="compositionally biased region" description="Basic residues" evidence="8">
    <location>
        <begin position="139"/>
        <end position="149"/>
    </location>
</feature>
<dbReference type="InterPro" id="IPR033264">
    <property type="entry name" value="BZR"/>
</dbReference>
<organism evidence="10">
    <name type="scientific">Triticum urartu</name>
    <name type="common">Red wild einkorn</name>
    <name type="synonym">Crithodium urartu</name>
    <dbReference type="NCBI Taxonomy" id="4572"/>
    <lineage>
        <taxon>Eukaryota</taxon>
        <taxon>Viridiplantae</taxon>
        <taxon>Streptophyta</taxon>
        <taxon>Embryophyta</taxon>
        <taxon>Tracheophyta</taxon>
        <taxon>Spermatophyta</taxon>
        <taxon>Magnoliopsida</taxon>
        <taxon>Liliopsida</taxon>
        <taxon>Poales</taxon>
        <taxon>Poaceae</taxon>
        <taxon>BOP clade</taxon>
        <taxon>Pooideae</taxon>
        <taxon>Triticodae</taxon>
        <taxon>Triticeae</taxon>
        <taxon>Triticinae</taxon>
        <taxon>Triticum</taxon>
    </lineage>
</organism>
<name>M8APZ1_TRIUA</name>
<keyword evidence="4 7" id="KW-0805">Transcription regulation</keyword>
<evidence type="ECO:0000256" key="2">
    <source>
        <dbReference type="ARBA" id="ARBA00022604"/>
    </source>
</evidence>
<feature type="compositionally biased region" description="Low complexity" evidence="8">
    <location>
        <begin position="158"/>
        <end position="180"/>
    </location>
</feature>
<evidence type="ECO:0000256" key="8">
    <source>
        <dbReference type="SAM" id="MobiDB-lite"/>
    </source>
</evidence>
<feature type="compositionally biased region" description="Polar residues" evidence="8">
    <location>
        <begin position="288"/>
        <end position="297"/>
    </location>
</feature>
<keyword evidence="2" id="KW-0341">Growth regulation</keyword>
<dbReference type="GO" id="GO:0009742">
    <property type="term" value="P:brassinosteroid mediated signaling pathway"/>
    <property type="evidence" value="ECO:0007669"/>
    <property type="project" value="UniProtKB-UniRule"/>
</dbReference>
<dbReference type="AlphaFoldDB" id="M8APZ1"/>
<dbReference type="OMA" id="WDDPIAG"/>
<dbReference type="GO" id="GO:0003677">
    <property type="term" value="F:DNA binding"/>
    <property type="evidence" value="ECO:0007669"/>
    <property type="project" value="UniProtKB-UniRule"/>
</dbReference>
<evidence type="ECO:0000256" key="5">
    <source>
        <dbReference type="ARBA" id="ARBA00023125"/>
    </source>
</evidence>
<dbReference type="InterPro" id="IPR008540">
    <property type="entry name" value="BES1_N"/>
</dbReference>
<feature type="region of interest" description="Disordered" evidence="8">
    <location>
        <begin position="25"/>
        <end position="221"/>
    </location>
</feature>
<evidence type="ECO:0000256" key="3">
    <source>
        <dbReference type="ARBA" id="ARBA00022626"/>
    </source>
</evidence>
<feature type="compositionally biased region" description="Low complexity" evidence="8">
    <location>
        <begin position="79"/>
        <end position="101"/>
    </location>
</feature>
<dbReference type="GO" id="GO:0005634">
    <property type="term" value="C:nucleus"/>
    <property type="evidence" value="ECO:0007669"/>
    <property type="project" value="UniProtKB-SubCell"/>
</dbReference>
<dbReference type="PANTHER" id="PTHR31506">
    <property type="entry name" value="BES1/BZR1 HOMOLOG PROTEIN 3-RELATED"/>
    <property type="match status" value="1"/>
</dbReference>
<comment type="function">
    <text evidence="7">Functions in brassinosteroid signaling. May function as transcriptional repressor.</text>
</comment>
<evidence type="ECO:0000256" key="6">
    <source>
        <dbReference type="ARBA" id="ARBA00023163"/>
    </source>
</evidence>
<keyword evidence="3 7" id="KW-1070">Brassinosteroid signaling pathway</keyword>
<evidence type="ECO:0000256" key="4">
    <source>
        <dbReference type="ARBA" id="ARBA00023015"/>
    </source>
</evidence>
<feature type="region of interest" description="Disordered" evidence="8">
    <location>
        <begin position="267"/>
        <end position="319"/>
    </location>
</feature>
<feature type="domain" description="BES1/BZR1 plant transcription factor N-terminal" evidence="9">
    <location>
        <begin position="203"/>
        <end position="347"/>
    </location>
</feature>
<dbReference type="GO" id="GO:0006351">
    <property type="term" value="P:DNA-templated transcription"/>
    <property type="evidence" value="ECO:0007669"/>
    <property type="project" value="InterPro"/>
</dbReference>
<sequence length="544" mass="56825">MVAAAKRETINSNSLIQRRRVLPAGAPMMHGPAGGSGGGGGHGLGGTRVPTWRERENNRRRERRRRRARAGRHEGAHVEGAGEQPAEGAAAAAGTGWAARGCPRGGSGRTTGGGSGGGGGHGLGGTRVPTWRERENNRRRERRRRRARAGRHEGAHVEGAGEQPAEGAAAAAGTGWAARGCPRGGSGRTTGGGSGGGGGHGLGGTRVPTWRERENNRRRERRRRAIAAKIYTGLRAYGNYNLPKHCDNNEVLKALCNEAGWVVEPDGTTYRRGCKPPPQARPDPMRSASASPCSSYQPSPRASYNPSPASSSFPSSGSSSHITLGGGNNFIGGVEGSSLIPWLKNLSSNPSFASSSKLPQLHHLYFNGGSISAPVTPPSSSPTHTPRMKTDWESQCVLPPWAGANYTSLPNSTPPSPGHHVAPDPAWLAGFQISSAGPSSPTYNLVSHNPFGIALASSSRACTPGQSGTCSPVMGDHAPAHHDVQMEMADGAPDDFAFGSNSNGNNGSPGLVKAWEGERIHEECASDELELTLGSSRTRGEQPF</sequence>
<comment type="subcellular location">
    <subcellularLocation>
        <location evidence="7">Nucleus</location>
    </subcellularLocation>
</comment>
<feature type="compositionally biased region" description="Gly residues" evidence="8">
    <location>
        <begin position="103"/>
        <end position="125"/>
    </location>
</feature>
<feature type="compositionally biased region" description="Gly residues" evidence="8">
    <location>
        <begin position="182"/>
        <end position="204"/>
    </location>
</feature>
<evidence type="ECO:0000259" key="9">
    <source>
        <dbReference type="Pfam" id="PF05687"/>
    </source>
</evidence>
<evidence type="ECO:0000256" key="7">
    <source>
        <dbReference type="RuleBase" id="RU369040"/>
    </source>
</evidence>
<feature type="compositionally biased region" description="Gly residues" evidence="8">
    <location>
        <begin position="32"/>
        <end position="46"/>
    </location>
</feature>
<dbReference type="EMBL" id="KD074117">
    <property type="protein sequence ID" value="EMS63049.1"/>
    <property type="molecule type" value="Genomic_DNA"/>
</dbReference>
<keyword evidence="5 7" id="KW-0238">DNA-binding</keyword>